<dbReference type="EMBL" id="JAMSHJ010000005">
    <property type="protein sequence ID" value="KAI5408039.1"/>
    <property type="molecule type" value="Genomic_DNA"/>
</dbReference>
<evidence type="ECO:0000313" key="12">
    <source>
        <dbReference type="EMBL" id="KAI5408039.1"/>
    </source>
</evidence>
<dbReference type="InterPro" id="IPR047857">
    <property type="entry name" value="Snurportin1_C"/>
</dbReference>
<evidence type="ECO:0000256" key="10">
    <source>
        <dbReference type="SAM" id="MobiDB-lite"/>
    </source>
</evidence>
<proteinExistence type="inferred from homology"/>
<dbReference type="GO" id="GO:0003723">
    <property type="term" value="F:RNA binding"/>
    <property type="evidence" value="ECO:0007669"/>
    <property type="project" value="UniProtKB-KW"/>
</dbReference>
<dbReference type="SUPFAM" id="SSF56091">
    <property type="entry name" value="DNA ligase/mRNA capping enzyme, catalytic domain"/>
    <property type="match status" value="1"/>
</dbReference>
<keyword evidence="8" id="KW-0694">RNA-binding</keyword>
<evidence type="ECO:0000256" key="1">
    <source>
        <dbReference type="ARBA" id="ARBA00003975"/>
    </source>
</evidence>
<comment type="caution">
    <text evidence="12">The sequence shown here is derived from an EMBL/GenBank/DDBJ whole genome shotgun (WGS) entry which is preliminary data.</text>
</comment>
<keyword evidence="13" id="KW-1185">Reference proteome</keyword>
<dbReference type="Proteomes" id="UP001058974">
    <property type="component" value="Chromosome 5"/>
</dbReference>
<evidence type="ECO:0000256" key="7">
    <source>
        <dbReference type="ARBA" id="ARBA00022490"/>
    </source>
</evidence>
<comment type="function">
    <text evidence="1">Functions as an U snRNP-specific nuclear import adapter. Involved in the trimethylguanosine (m3G)-cap-dependent nuclear import of U snRNPs. Binds specifically to the terminal m3G-cap U snRNAs.</text>
</comment>
<evidence type="ECO:0000256" key="6">
    <source>
        <dbReference type="ARBA" id="ARBA00022448"/>
    </source>
</evidence>
<dbReference type="GO" id="GO:0005634">
    <property type="term" value="C:nucleus"/>
    <property type="evidence" value="ECO:0007669"/>
    <property type="project" value="UniProtKB-SubCell"/>
</dbReference>
<dbReference type="Gene3D" id="3.30.470.30">
    <property type="entry name" value="DNA ligase/mRNA capping enzyme"/>
    <property type="match status" value="1"/>
</dbReference>
<feature type="region of interest" description="Disordered" evidence="10">
    <location>
        <begin position="1"/>
        <end position="25"/>
    </location>
</feature>
<dbReference type="AlphaFoldDB" id="A0A9D5AHS5"/>
<evidence type="ECO:0000313" key="13">
    <source>
        <dbReference type="Proteomes" id="UP001058974"/>
    </source>
</evidence>
<dbReference type="Gramene" id="Psat05G0404000-T2">
    <property type="protein sequence ID" value="KAI5408039.1"/>
    <property type="gene ID" value="KIW84_054040"/>
</dbReference>
<accession>A0A9D5AHS5</accession>
<evidence type="ECO:0000259" key="11">
    <source>
        <dbReference type="Pfam" id="PF21974"/>
    </source>
</evidence>
<evidence type="ECO:0000256" key="4">
    <source>
        <dbReference type="ARBA" id="ARBA00007540"/>
    </source>
</evidence>
<comment type="similarity">
    <text evidence="4">Belongs to the snurportin family.</text>
</comment>
<name>A0A9D5AHS5_PEA</name>
<evidence type="ECO:0000256" key="8">
    <source>
        <dbReference type="ARBA" id="ARBA00022884"/>
    </source>
</evidence>
<dbReference type="Pfam" id="PF21974">
    <property type="entry name" value="SPN1_m3Gcap_bd"/>
    <property type="match status" value="1"/>
</dbReference>
<evidence type="ECO:0000256" key="2">
    <source>
        <dbReference type="ARBA" id="ARBA00004123"/>
    </source>
</evidence>
<keyword evidence="6" id="KW-0813">Transport</keyword>
<dbReference type="InterPro" id="IPR017336">
    <property type="entry name" value="Snurportin-1"/>
</dbReference>
<sequence length="187" mass="21451">MAPHDLRRPFKRPLISDQERRRQQSLLRQAQNRLDAQRQARFLASTAFSLSSQTPEPEPEPVNEPEVYQKEELDVLEASKLKGAEARKWFAKQLMLPEWMIDIPENLANDWFVFARPSGKRCFVVSSNGTTISRLRNGSILHRFPSKLPNGARTKEVSSASNSYSILDCIFHEVLLGELQACRDRCL</sequence>
<protein>
    <recommendedName>
        <fullName evidence="5">Snurportin-1</fullName>
    </recommendedName>
</protein>
<evidence type="ECO:0000256" key="9">
    <source>
        <dbReference type="ARBA" id="ARBA00023242"/>
    </source>
</evidence>
<organism evidence="12 13">
    <name type="scientific">Pisum sativum</name>
    <name type="common">Garden pea</name>
    <name type="synonym">Lathyrus oleraceus</name>
    <dbReference type="NCBI Taxonomy" id="3888"/>
    <lineage>
        <taxon>Eukaryota</taxon>
        <taxon>Viridiplantae</taxon>
        <taxon>Streptophyta</taxon>
        <taxon>Embryophyta</taxon>
        <taxon>Tracheophyta</taxon>
        <taxon>Spermatophyta</taxon>
        <taxon>Magnoliopsida</taxon>
        <taxon>eudicotyledons</taxon>
        <taxon>Gunneridae</taxon>
        <taxon>Pentapetalae</taxon>
        <taxon>rosids</taxon>
        <taxon>fabids</taxon>
        <taxon>Fabales</taxon>
        <taxon>Fabaceae</taxon>
        <taxon>Papilionoideae</taxon>
        <taxon>50 kb inversion clade</taxon>
        <taxon>NPAAA clade</taxon>
        <taxon>Hologalegina</taxon>
        <taxon>IRL clade</taxon>
        <taxon>Fabeae</taxon>
        <taxon>Lathyrus</taxon>
    </lineage>
</organism>
<dbReference type="PANTHER" id="PTHR13403">
    <property type="entry name" value="SNURPORTIN1 RNUT1 PROTEIN RNA, U TRANSPORTER 1"/>
    <property type="match status" value="1"/>
</dbReference>
<keyword evidence="9" id="KW-0539">Nucleus</keyword>
<dbReference type="GO" id="GO:0005737">
    <property type="term" value="C:cytoplasm"/>
    <property type="evidence" value="ECO:0007669"/>
    <property type="project" value="UniProtKB-SubCell"/>
</dbReference>
<dbReference type="PANTHER" id="PTHR13403:SF6">
    <property type="entry name" value="SNURPORTIN-1"/>
    <property type="match status" value="1"/>
</dbReference>
<reference evidence="12 13" key="1">
    <citation type="journal article" date="2022" name="Nat. Genet.">
        <title>Improved pea reference genome and pan-genome highlight genomic features and evolutionary characteristics.</title>
        <authorList>
            <person name="Yang T."/>
            <person name="Liu R."/>
            <person name="Luo Y."/>
            <person name="Hu S."/>
            <person name="Wang D."/>
            <person name="Wang C."/>
            <person name="Pandey M.K."/>
            <person name="Ge S."/>
            <person name="Xu Q."/>
            <person name="Li N."/>
            <person name="Li G."/>
            <person name="Huang Y."/>
            <person name="Saxena R.K."/>
            <person name="Ji Y."/>
            <person name="Li M."/>
            <person name="Yan X."/>
            <person name="He Y."/>
            <person name="Liu Y."/>
            <person name="Wang X."/>
            <person name="Xiang C."/>
            <person name="Varshney R.K."/>
            <person name="Ding H."/>
            <person name="Gao S."/>
            <person name="Zong X."/>
        </authorList>
    </citation>
    <scope>NUCLEOTIDE SEQUENCE [LARGE SCALE GENOMIC DNA]</scope>
    <source>
        <strain evidence="12 13">cv. Zhongwan 6</strain>
    </source>
</reference>
<feature type="domain" description="Snurportin-1 m3G cap-binding" evidence="11">
    <location>
        <begin position="93"/>
        <end position="173"/>
    </location>
</feature>
<keyword evidence="7" id="KW-0963">Cytoplasm</keyword>
<gene>
    <name evidence="12" type="ORF">KIW84_054040</name>
</gene>
<evidence type="ECO:0000256" key="3">
    <source>
        <dbReference type="ARBA" id="ARBA00004496"/>
    </source>
</evidence>
<dbReference type="GO" id="GO:0061015">
    <property type="term" value="P:snRNA import into nucleus"/>
    <property type="evidence" value="ECO:0007669"/>
    <property type="project" value="InterPro"/>
</dbReference>
<comment type="subcellular location">
    <subcellularLocation>
        <location evidence="3">Cytoplasm</location>
    </subcellularLocation>
    <subcellularLocation>
        <location evidence="2">Nucleus</location>
    </subcellularLocation>
</comment>
<evidence type="ECO:0000256" key="5">
    <source>
        <dbReference type="ARBA" id="ARBA00016034"/>
    </source>
</evidence>